<dbReference type="CDD" id="cd02236">
    <property type="entry name" value="cupin_CV2614-like"/>
    <property type="match status" value="1"/>
</dbReference>
<accession>A0A850P5K3</accession>
<evidence type="ECO:0000313" key="1">
    <source>
        <dbReference type="EMBL" id="NVN38039.1"/>
    </source>
</evidence>
<protein>
    <submittedName>
        <fullName evidence="1">Cupin domain-containing protein</fullName>
    </submittedName>
</protein>
<dbReference type="Proteomes" id="UP000522590">
    <property type="component" value="Unassembled WGS sequence"/>
</dbReference>
<evidence type="ECO:0000313" key="2">
    <source>
        <dbReference type="Proteomes" id="UP000522590"/>
    </source>
</evidence>
<organism evidence="1 2">
    <name type="scientific">Komagataeibacter swingsii</name>
    <dbReference type="NCBI Taxonomy" id="215220"/>
    <lineage>
        <taxon>Bacteria</taxon>
        <taxon>Pseudomonadati</taxon>
        <taxon>Pseudomonadota</taxon>
        <taxon>Alphaproteobacteria</taxon>
        <taxon>Acetobacterales</taxon>
        <taxon>Acetobacteraceae</taxon>
        <taxon>Komagataeibacter</taxon>
    </lineage>
</organism>
<proteinExistence type="predicted"/>
<reference evidence="1 2" key="1">
    <citation type="submission" date="2020-06" db="EMBL/GenBank/DDBJ databases">
        <title>Description of novel acetic acid bacteria.</title>
        <authorList>
            <person name="Sombolestani A."/>
        </authorList>
    </citation>
    <scope>NUCLEOTIDE SEQUENCE [LARGE SCALE GENOMIC DNA]</scope>
    <source>
        <strain evidence="1 2">LMG 25</strain>
    </source>
</reference>
<dbReference type="SUPFAM" id="SSF51182">
    <property type="entry name" value="RmlC-like cupins"/>
    <property type="match status" value="1"/>
</dbReference>
<name>A0A850P5K3_9PROT</name>
<dbReference type="EMBL" id="JABXXS010000039">
    <property type="protein sequence ID" value="NVN38039.1"/>
    <property type="molecule type" value="Genomic_DNA"/>
</dbReference>
<dbReference type="Gene3D" id="2.60.120.10">
    <property type="entry name" value="Jelly Rolls"/>
    <property type="match status" value="1"/>
</dbReference>
<sequence>MVGGWRAVRRTHKTKSETLLKARSSWNNIAYEQYPEGNPELTVVRVTIPPYSSLPWHVHDMPNAAFILAGKLTVEEHGTGLRSVFKKGQAFAESVHSIHRGVTGREGAVAIVTYAGVPGQQLSVKQDV</sequence>
<dbReference type="InterPro" id="IPR014710">
    <property type="entry name" value="RmlC-like_jellyroll"/>
</dbReference>
<dbReference type="InterPro" id="IPR011051">
    <property type="entry name" value="RmlC_Cupin_sf"/>
</dbReference>
<comment type="caution">
    <text evidence="1">The sequence shown here is derived from an EMBL/GenBank/DDBJ whole genome shotgun (WGS) entry which is preliminary data.</text>
</comment>
<gene>
    <name evidence="1" type="ORF">HUK81_14030</name>
</gene>
<dbReference type="AlphaFoldDB" id="A0A850P5K3"/>